<evidence type="ECO:0000313" key="3">
    <source>
        <dbReference type="Proteomes" id="UP001268651"/>
    </source>
</evidence>
<keyword evidence="2" id="KW-0489">Methyltransferase</keyword>
<proteinExistence type="predicted"/>
<organism evidence="2 3">
    <name type="scientific">Gilvirhabdus luticola</name>
    <dbReference type="NCBI Taxonomy" id="3079858"/>
    <lineage>
        <taxon>Bacteria</taxon>
        <taxon>Pseudomonadati</taxon>
        <taxon>Bacteroidota</taxon>
        <taxon>Flavobacteriia</taxon>
        <taxon>Flavobacteriales</taxon>
        <taxon>Flavobacteriaceae</taxon>
        <taxon>Gilvirhabdus</taxon>
    </lineage>
</organism>
<comment type="caution">
    <text evidence="2">The sequence shown here is derived from an EMBL/GenBank/DDBJ whole genome shotgun (WGS) entry which is preliminary data.</text>
</comment>
<dbReference type="InterPro" id="IPR029063">
    <property type="entry name" value="SAM-dependent_MTases_sf"/>
</dbReference>
<dbReference type="InterPro" id="IPR006342">
    <property type="entry name" value="FkbM_mtfrase"/>
</dbReference>
<gene>
    <name evidence="2" type="ORF">RXV94_04810</name>
</gene>
<keyword evidence="3" id="KW-1185">Reference proteome</keyword>
<dbReference type="Gene3D" id="3.40.50.150">
    <property type="entry name" value="Vaccinia Virus protein VP39"/>
    <property type="match status" value="1"/>
</dbReference>
<dbReference type="Proteomes" id="UP001268651">
    <property type="component" value="Unassembled WGS sequence"/>
</dbReference>
<dbReference type="EMBL" id="JAWHTF010000002">
    <property type="protein sequence ID" value="MDU8885472.1"/>
    <property type="molecule type" value="Genomic_DNA"/>
</dbReference>
<dbReference type="GO" id="GO:0032259">
    <property type="term" value="P:methylation"/>
    <property type="evidence" value="ECO:0007669"/>
    <property type="project" value="UniProtKB-KW"/>
</dbReference>
<dbReference type="SUPFAM" id="SSF53335">
    <property type="entry name" value="S-adenosyl-L-methionine-dependent methyltransferases"/>
    <property type="match status" value="1"/>
</dbReference>
<dbReference type="NCBIfam" id="TIGR01444">
    <property type="entry name" value="fkbM_fam"/>
    <property type="match status" value="1"/>
</dbReference>
<dbReference type="RefSeq" id="WP_316661352.1">
    <property type="nucleotide sequence ID" value="NZ_JAWHTF010000002.1"/>
</dbReference>
<reference evidence="2 3" key="1">
    <citation type="submission" date="2023-10" db="EMBL/GenBank/DDBJ databases">
        <title>Marimonas sp. nov. isolated from tidal mud flat.</title>
        <authorList>
            <person name="Jaincy N.J."/>
            <person name="Srinivasan S."/>
            <person name="Lee S.-S."/>
        </authorList>
    </citation>
    <scope>NUCLEOTIDE SEQUENCE [LARGE SCALE GENOMIC DNA]</scope>
    <source>
        <strain evidence="2 3">MJ-SS3</strain>
    </source>
</reference>
<dbReference type="Pfam" id="PF05050">
    <property type="entry name" value="Methyltransf_21"/>
    <property type="match status" value="1"/>
</dbReference>
<evidence type="ECO:0000259" key="1">
    <source>
        <dbReference type="Pfam" id="PF05050"/>
    </source>
</evidence>
<feature type="domain" description="Methyltransferase FkbM" evidence="1">
    <location>
        <begin position="53"/>
        <end position="218"/>
    </location>
</feature>
<name>A0ABU3U4Y2_9FLAO</name>
<accession>A0ABU3U4Y2</accession>
<keyword evidence="2" id="KW-0808">Transferase</keyword>
<sequence>MKLFKKIVKRFLPGKKNKPIKQYHKISFSQCGEDLLVDYIFNLRGINKPSYIDIGANAPFFLNNTNIFYQRGCRGINIDANPNCIERFKKERPEDVNLAVGIGSENSNKIFYVMNDSTLSTFSEVEYQKYLKTGKYKLVEKKLIKITTLQEVLSIYNKGLFPDFLSIDVEGLDFEIIKSINFAESSPKIICIEAAEYSPIGSGERRNEIINFLEQNDYYEYANTNLNAIMVKRDFWFI</sequence>
<evidence type="ECO:0000313" key="2">
    <source>
        <dbReference type="EMBL" id="MDU8885472.1"/>
    </source>
</evidence>
<protein>
    <submittedName>
        <fullName evidence="2">FkbM family methyltransferase</fullName>
    </submittedName>
</protein>
<dbReference type="GO" id="GO:0008168">
    <property type="term" value="F:methyltransferase activity"/>
    <property type="evidence" value="ECO:0007669"/>
    <property type="project" value="UniProtKB-KW"/>
</dbReference>